<dbReference type="InterPro" id="IPR026906">
    <property type="entry name" value="LRR_5"/>
</dbReference>
<evidence type="ECO:0000313" key="5">
    <source>
        <dbReference type="Proteomes" id="UP001470230"/>
    </source>
</evidence>
<keyword evidence="1" id="KW-0175">Coiled coil</keyword>
<dbReference type="Pfam" id="PF13306">
    <property type="entry name" value="LRR_5"/>
    <property type="match status" value="2"/>
</dbReference>
<comment type="caution">
    <text evidence="3">The sequence shown here is derived from an EMBL/GenBank/DDBJ whole genome shotgun (WGS) entry which is preliminary data.</text>
</comment>
<name>A0ABR2GKF7_9EUKA</name>
<protein>
    <recommendedName>
        <fullName evidence="2">Protein kinase domain-containing protein</fullName>
    </recommendedName>
</protein>
<keyword evidence="5" id="KW-1185">Reference proteome</keyword>
<dbReference type="EMBL" id="JAPFFF010000019">
    <property type="protein sequence ID" value="KAK8858221.1"/>
    <property type="molecule type" value="Genomic_DNA"/>
</dbReference>
<evidence type="ECO:0000313" key="3">
    <source>
        <dbReference type="EMBL" id="KAK8834412.1"/>
    </source>
</evidence>
<dbReference type="PROSITE" id="PS50011">
    <property type="entry name" value="PROTEIN_KINASE_DOM"/>
    <property type="match status" value="1"/>
</dbReference>
<dbReference type="EMBL" id="JAPFFF010000414">
    <property type="protein sequence ID" value="KAK8834412.1"/>
    <property type="molecule type" value="Genomic_DNA"/>
</dbReference>
<dbReference type="SUPFAM" id="SSF52058">
    <property type="entry name" value="L domain-like"/>
    <property type="match status" value="2"/>
</dbReference>
<dbReference type="PANTHER" id="PTHR45661:SF3">
    <property type="entry name" value="IG-LIKE DOMAIN-CONTAINING PROTEIN"/>
    <property type="match status" value="1"/>
</dbReference>
<dbReference type="Proteomes" id="UP001470230">
    <property type="component" value="Unassembled WGS sequence"/>
</dbReference>
<accession>A0ABR2GKF7</accession>
<reference evidence="3 5" key="1">
    <citation type="submission" date="2024-04" db="EMBL/GenBank/DDBJ databases">
        <title>Tritrichomonas musculus Genome.</title>
        <authorList>
            <person name="Alves-Ferreira E."/>
            <person name="Grigg M."/>
            <person name="Lorenzi H."/>
            <person name="Galac M."/>
        </authorList>
    </citation>
    <scope>NUCLEOTIDE SEQUENCE [LARGE SCALE GENOMIC DNA]</scope>
    <source>
        <strain evidence="3 5">EAF2021</strain>
    </source>
</reference>
<feature type="domain" description="Protein kinase" evidence="2">
    <location>
        <begin position="21"/>
        <end position="291"/>
    </location>
</feature>
<dbReference type="Gene3D" id="1.10.510.10">
    <property type="entry name" value="Transferase(Phosphotransferase) domain 1"/>
    <property type="match status" value="1"/>
</dbReference>
<evidence type="ECO:0000259" key="2">
    <source>
        <dbReference type="PROSITE" id="PS50011"/>
    </source>
</evidence>
<evidence type="ECO:0000313" key="4">
    <source>
        <dbReference type="EMBL" id="KAK8858221.1"/>
    </source>
</evidence>
<dbReference type="Gene3D" id="3.40.50.12480">
    <property type="match status" value="1"/>
</dbReference>
<sequence length="986" mass="111623">MNLKTPQSKLLNQFKIDINNMKNPVQINSGSFGIVYLVQDKTTDEYYEAKVLNYHKDSLKYRQSIVHEIEILIHVQHPSIVKFRGYSEKDFEGKNNITIIMDYPSNGSLANAIKNPQNLVSMNKYDNTARQIILVGIARGMMHLHRYHIVNPCLKPDNILLDEFLKPYITNFGLSKFFERNHSQDQPTQTKSLIYNAPEVLSKNHYNSRSDVYSFGILMYEVITESKPFPLFQEKNAMTINQFKENVVRNNYRPEFKSPIKKSFQNLIERCWSNDYKKRPTFEEIFNKLAFNIENSIYDIFTGNGNTEEEEKEENKYYLDNVDIEKLQAYIDEIDVDTNIFDKTFIEELQNKLKIVEKNNLQLKKQLEEQEKLIIHKKSNAQSKKEVPIKEKSESNMGQITIENFNNLTLKSQQSLIGKIIKSLSNDNKDIKDVFTNLNNLLIYIEKLDKSLDSIVCFQIMTHDPNDNSLNLIANPQNLKRIYLLSTATDILHSDKPLDSASIRAILNPFTEVFIEIKYPSDTFKEIYDDVSNLKTYTKAKIKIAFYINKIHENDEFYKIKKNFNLLRIGSDIKIIPRNAFIGYSSLTKVIIPSTVTAIEDNAFKECKSLVEITIPNSVKTIGNRCFHECLSLQKLIFPSSVISIGASAFRDCYSLDTVELSSSLNSIEDSLFSKCSSLSEIAIPSSVTKIGDNAFTECSSLSQIIIPSSVKFIGKNAFDSCSSLSQIAIPSSVVQIGWNAFFGCSSLSQISIPSSVEEIKYNIFDGCFKLKKIVIDPYKTVISPHTFESLQSLNHLIFADSVTSIKYNYFLFQRFTRITIPSSVKTIDKNAFSNCKYLRYVDMSSSIITIGDSAFFDCASLLEIEIPSSVKSIGASAFLGCSSLTQITIPSSVTLIGKNAFYGCTSLLQIQILSSYTSIGDSAFQGCSSLKQITINSPVNSIGSGAFSGCSSLLQIQIPYAISSIANSQKYQFLGIDKKVQIITI</sequence>
<dbReference type="Pfam" id="PF00069">
    <property type="entry name" value="Pkinase"/>
    <property type="match status" value="1"/>
</dbReference>
<dbReference type="InterPro" id="IPR032675">
    <property type="entry name" value="LRR_dom_sf"/>
</dbReference>
<dbReference type="SUPFAM" id="SSF56112">
    <property type="entry name" value="Protein kinase-like (PK-like)"/>
    <property type="match status" value="1"/>
</dbReference>
<dbReference type="InterPro" id="IPR053139">
    <property type="entry name" value="Surface_bspA-like"/>
</dbReference>
<dbReference type="PANTHER" id="PTHR45661">
    <property type="entry name" value="SURFACE ANTIGEN"/>
    <property type="match status" value="1"/>
</dbReference>
<dbReference type="InterPro" id="IPR000719">
    <property type="entry name" value="Prot_kinase_dom"/>
</dbReference>
<gene>
    <name evidence="4" type="ORF">M9Y10_013322</name>
    <name evidence="3" type="ORF">M9Y10_031223</name>
</gene>
<dbReference type="Gene3D" id="3.80.10.10">
    <property type="entry name" value="Ribonuclease Inhibitor"/>
    <property type="match status" value="4"/>
</dbReference>
<dbReference type="InterPro" id="IPR011009">
    <property type="entry name" value="Kinase-like_dom_sf"/>
</dbReference>
<evidence type="ECO:0000256" key="1">
    <source>
        <dbReference type="SAM" id="Coils"/>
    </source>
</evidence>
<feature type="coiled-coil region" evidence="1">
    <location>
        <begin position="346"/>
        <end position="373"/>
    </location>
</feature>
<proteinExistence type="predicted"/>
<organism evidence="3 5">
    <name type="scientific">Tritrichomonas musculus</name>
    <dbReference type="NCBI Taxonomy" id="1915356"/>
    <lineage>
        <taxon>Eukaryota</taxon>
        <taxon>Metamonada</taxon>
        <taxon>Parabasalia</taxon>
        <taxon>Tritrichomonadida</taxon>
        <taxon>Tritrichomonadidae</taxon>
        <taxon>Tritrichomonas</taxon>
    </lineage>
</organism>